<dbReference type="KEGG" id="kcm:ABWK59_02910"/>
<evidence type="ECO:0000256" key="1">
    <source>
        <dbReference type="RuleBase" id="RU362001"/>
    </source>
</evidence>
<dbReference type="InterPro" id="IPR036689">
    <property type="entry name" value="ESAT-6-like_sf"/>
</dbReference>
<dbReference type="SUPFAM" id="SSF140453">
    <property type="entry name" value="EsxAB dimer-like"/>
    <property type="match status" value="1"/>
</dbReference>
<dbReference type="NCBIfam" id="TIGR03930">
    <property type="entry name" value="WXG100_ESAT6"/>
    <property type="match status" value="1"/>
</dbReference>
<reference evidence="2" key="1">
    <citation type="submission" date="2024-06" db="EMBL/GenBank/DDBJ databases">
        <title>The genome sequences of Kitasatospora sp. strain HUAS MG31.</title>
        <authorList>
            <person name="Mo P."/>
        </authorList>
    </citation>
    <scope>NUCLEOTIDE SEQUENCE</scope>
    <source>
        <strain evidence="2">HUAS MG31</strain>
    </source>
</reference>
<comment type="similarity">
    <text evidence="1">Belongs to the WXG100 family.</text>
</comment>
<organism evidence="2">
    <name type="scientific">Kitasatospora camelliae</name>
    <dbReference type="NCBI Taxonomy" id="3156397"/>
    <lineage>
        <taxon>Bacteria</taxon>
        <taxon>Bacillati</taxon>
        <taxon>Actinomycetota</taxon>
        <taxon>Actinomycetes</taxon>
        <taxon>Kitasatosporales</taxon>
        <taxon>Streptomycetaceae</taxon>
        <taxon>Kitasatospora</taxon>
    </lineage>
</organism>
<dbReference type="EMBL" id="CP159872">
    <property type="protein sequence ID" value="XCM77953.1"/>
    <property type="molecule type" value="Genomic_DNA"/>
</dbReference>
<dbReference type="Pfam" id="PF06013">
    <property type="entry name" value="WXG100"/>
    <property type="match status" value="1"/>
</dbReference>
<proteinExistence type="inferred from homology"/>
<dbReference type="AlphaFoldDB" id="A0AAU8JPY2"/>
<protein>
    <recommendedName>
        <fullName evidence="1">ESAT-6-like protein</fullName>
    </recommendedName>
</protein>
<accession>A0AAU8JPY2</accession>
<name>A0AAU8JPY2_9ACTN</name>
<dbReference type="Gene3D" id="1.10.287.1060">
    <property type="entry name" value="ESAT-6-like"/>
    <property type="match status" value="1"/>
</dbReference>
<dbReference type="RefSeq" id="WP_354637687.1">
    <property type="nucleotide sequence ID" value="NZ_CP159872.1"/>
</dbReference>
<gene>
    <name evidence="2" type="ORF">ABWK59_02910</name>
</gene>
<dbReference type="InterPro" id="IPR010310">
    <property type="entry name" value="T7SS_ESAT-6-like"/>
</dbReference>
<sequence length="109" mass="11231">MTTPTSVTLEGMHAALGSFREAHGSARAQLAAMNEQVAALGGIWTGDAAGTFSGAMQTWLRDFTSVVSALDEMAHTLEGNTGVYRSTTADVDQIAAGVNSSMNKPLAGL</sequence>
<evidence type="ECO:0000313" key="2">
    <source>
        <dbReference type="EMBL" id="XCM77953.1"/>
    </source>
</evidence>